<dbReference type="SFLD" id="SFLDG00358">
    <property type="entry name" value="Main_(cytGST)"/>
    <property type="match status" value="1"/>
</dbReference>
<organism evidence="5 6">
    <name type="scientific">Hyphomonas polymorpha PS728</name>
    <dbReference type="NCBI Taxonomy" id="1280954"/>
    <lineage>
        <taxon>Bacteria</taxon>
        <taxon>Pseudomonadati</taxon>
        <taxon>Pseudomonadota</taxon>
        <taxon>Alphaproteobacteria</taxon>
        <taxon>Hyphomonadales</taxon>
        <taxon>Hyphomonadaceae</taxon>
        <taxon>Hyphomonas</taxon>
    </lineage>
</organism>
<dbReference type="InterPro" id="IPR036282">
    <property type="entry name" value="Glutathione-S-Trfase_C_sf"/>
</dbReference>
<dbReference type="Gene3D" id="1.20.1050.10">
    <property type="match status" value="1"/>
</dbReference>
<dbReference type="InterPro" id="IPR004046">
    <property type="entry name" value="GST_C"/>
</dbReference>
<feature type="region of interest" description="Disordered" evidence="2">
    <location>
        <begin position="1"/>
        <end position="23"/>
    </location>
</feature>
<dbReference type="RefSeq" id="WP_241767958.1">
    <property type="nucleotide sequence ID" value="NZ_ARYM01000031.1"/>
</dbReference>
<keyword evidence="5" id="KW-0808">Transferase</keyword>
<dbReference type="SFLD" id="SFLDS00019">
    <property type="entry name" value="Glutathione_Transferase_(cytos"/>
    <property type="match status" value="1"/>
</dbReference>
<dbReference type="PROSITE" id="PS50405">
    <property type="entry name" value="GST_CTER"/>
    <property type="match status" value="1"/>
</dbReference>
<feature type="domain" description="GST C-terminal" evidence="4">
    <location>
        <begin position="118"/>
        <end position="248"/>
    </location>
</feature>
<comment type="caution">
    <text evidence="5">The sequence shown here is derived from an EMBL/GenBank/DDBJ whole genome shotgun (WGS) entry which is preliminary data.</text>
</comment>
<comment type="similarity">
    <text evidence="1">Belongs to the GST superfamily.</text>
</comment>
<dbReference type="SUPFAM" id="SSF52833">
    <property type="entry name" value="Thioredoxin-like"/>
    <property type="match status" value="1"/>
</dbReference>
<evidence type="ECO:0000313" key="5">
    <source>
        <dbReference type="EMBL" id="KCZ96883.1"/>
    </source>
</evidence>
<dbReference type="InterPro" id="IPR010987">
    <property type="entry name" value="Glutathione-S-Trfase_C-like"/>
</dbReference>
<dbReference type="PANTHER" id="PTHR44051">
    <property type="entry name" value="GLUTATHIONE S-TRANSFERASE-RELATED"/>
    <property type="match status" value="1"/>
</dbReference>
<dbReference type="STRING" id="1280954.HPO_17831"/>
<dbReference type="Proteomes" id="UP000027100">
    <property type="component" value="Unassembled WGS sequence"/>
</dbReference>
<proteinExistence type="inferred from homology"/>
<accession>A0A062V9S4</accession>
<reference evidence="5 6" key="1">
    <citation type="journal article" date="2014" name="Antonie Van Leeuwenhoek">
        <title>Hyphomonas beringensis sp. nov. and Hyphomonas chukchiensis sp. nov., isolated from surface seawater of the Bering Sea and Chukchi Sea.</title>
        <authorList>
            <person name="Li C."/>
            <person name="Lai Q."/>
            <person name="Li G."/>
            <person name="Dong C."/>
            <person name="Wang J."/>
            <person name="Liao Y."/>
            <person name="Shao Z."/>
        </authorList>
    </citation>
    <scope>NUCLEOTIDE SEQUENCE [LARGE SCALE GENOMIC DNA]</scope>
    <source>
        <strain evidence="5 6">PS728</strain>
    </source>
</reference>
<name>A0A062V9S4_9PROT</name>
<dbReference type="CDD" id="cd03207">
    <property type="entry name" value="GST_C_8"/>
    <property type="match status" value="1"/>
</dbReference>
<sequence>MKNAHQLPVEGREADRQAPRAANGMMEDRMREVTAYTWVPDFAQGFVKDLRVRWALEEAGLPYTERLIDHQQKLMPDHLARQPFAQVPVYRDDRAELAESGAIVLHIAEGAPTLMPEDVAARARVMSWAFAALNSVEPSVANVMGTRLFHGEAPWAAGYLESARAMMDARLKQLSRWLKGRNYLEAERFTAADLLMASVLREIERDGGFDRFPDLAAYCERCVSRPAFKRALEAQLSVFAGAEVPAGF</sequence>
<evidence type="ECO:0000256" key="2">
    <source>
        <dbReference type="SAM" id="MobiDB-lite"/>
    </source>
</evidence>
<dbReference type="InterPro" id="IPR004045">
    <property type="entry name" value="Glutathione_S-Trfase_N"/>
</dbReference>
<dbReference type="InterPro" id="IPR040079">
    <property type="entry name" value="Glutathione_S-Trfase"/>
</dbReference>
<dbReference type="FunFam" id="3.40.30.10:FF:000331">
    <property type="entry name" value="Glutathione S-transferase"/>
    <property type="match status" value="1"/>
</dbReference>
<dbReference type="InterPro" id="IPR036249">
    <property type="entry name" value="Thioredoxin-like_sf"/>
</dbReference>
<protein>
    <submittedName>
        <fullName evidence="5">Glutathione S-transferase</fullName>
    </submittedName>
</protein>
<evidence type="ECO:0000313" key="6">
    <source>
        <dbReference type="Proteomes" id="UP000027100"/>
    </source>
</evidence>
<evidence type="ECO:0000256" key="1">
    <source>
        <dbReference type="RuleBase" id="RU003494"/>
    </source>
</evidence>
<dbReference type="AlphaFoldDB" id="A0A062V9S4"/>
<dbReference type="PATRIC" id="fig|1280954.3.peg.3593"/>
<feature type="domain" description="GST N-terminal" evidence="3">
    <location>
        <begin position="51"/>
        <end position="115"/>
    </location>
</feature>
<dbReference type="Pfam" id="PF00043">
    <property type="entry name" value="GST_C"/>
    <property type="match status" value="1"/>
</dbReference>
<evidence type="ECO:0000259" key="4">
    <source>
        <dbReference type="PROSITE" id="PS50405"/>
    </source>
</evidence>
<dbReference type="CDD" id="cd03046">
    <property type="entry name" value="GST_N_GTT1_like"/>
    <property type="match status" value="1"/>
</dbReference>
<dbReference type="eggNOG" id="COG0625">
    <property type="taxonomic scope" value="Bacteria"/>
</dbReference>
<dbReference type="Pfam" id="PF02798">
    <property type="entry name" value="GST_N"/>
    <property type="match status" value="1"/>
</dbReference>
<dbReference type="PROSITE" id="PS50404">
    <property type="entry name" value="GST_NTER"/>
    <property type="match status" value="1"/>
</dbReference>
<keyword evidence="6" id="KW-1185">Reference proteome</keyword>
<gene>
    <name evidence="5" type="ORF">HPO_17831</name>
</gene>
<dbReference type="GO" id="GO:0016740">
    <property type="term" value="F:transferase activity"/>
    <property type="evidence" value="ECO:0007669"/>
    <property type="project" value="UniProtKB-KW"/>
</dbReference>
<evidence type="ECO:0000259" key="3">
    <source>
        <dbReference type="PROSITE" id="PS50404"/>
    </source>
</evidence>
<dbReference type="Gene3D" id="3.40.30.10">
    <property type="entry name" value="Glutaredoxin"/>
    <property type="match status" value="1"/>
</dbReference>
<dbReference type="PANTHER" id="PTHR44051:SF8">
    <property type="entry name" value="GLUTATHIONE S-TRANSFERASE GSTA"/>
    <property type="match status" value="1"/>
</dbReference>
<dbReference type="SUPFAM" id="SSF47616">
    <property type="entry name" value="GST C-terminal domain-like"/>
    <property type="match status" value="1"/>
</dbReference>
<dbReference type="EMBL" id="ARYM01000031">
    <property type="protein sequence ID" value="KCZ96883.1"/>
    <property type="molecule type" value="Genomic_DNA"/>
</dbReference>